<keyword evidence="1" id="KW-0472">Membrane</keyword>
<keyword evidence="1" id="KW-1133">Transmembrane helix</keyword>
<dbReference type="Proteomes" id="UP000053989">
    <property type="component" value="Unassembled WGS sequence"/>
</dbReference>
<evidence type="ECO:0000256" key="1">
    <source>
        <dbReference type="SAM" id="Phobius"/>
    </source>
</evidence>
<evidence type="ECO:0008006" key="4">
    <source>
        <dbReference type="Google" id="ProtNLM"/>
    </source>
</evidence>
<keyword evidence="1" id="KW-0812">Transmembrane</keyword>
<organism evidence="2 3">
    <name type="scientific">Scleroderma citrinum Foug A</name>
    <dbReference type="NCBI Taxonomy" id="1036808"/>
    <lineage>
        <taxon>Eukaryota</taxon>
        <taxon>Fungi</taxon>
        <taxon>Dikarya</taxon>
        <taxon>Basidiomycota</taxon>
        <taxon>Agaricomycotina</taxon>
        <taxon>Agaricomycetes</taxon>
        <taxon>Agaricomycetidae</taxon>
        <taxon>Boletales</taxon>
        <taxon>Sclerodermatineae</taxon>
        <taxon>Sclerodermataceae</taxon>
        <taxon>Scleroderma</taxon>
    </lineage>
</organism>
<protein>
    <recommendedName>
        <fullName evidence="4">THH1/TOM1/TOM3 domain-containing protein</fullName>
    </recommendedName>
</protein>
<reference evidence="2 3" key="1">
    <citation type="submission" date="2014-04" db="EMBL/GenBank/DDBJ databases">
        <authorList>
            <consortium name="DOE Joint Genome Institute"/>
            <person name="Kuo A."/>
            <person name="Kohler A."/>
            <person name="Nagy L.G."/>
            <person name="Floudas D."/>
            <person name="Copeland A."/>
            <person name="Barry K.W."/>
            <person name="Cichocki N."/>
            <person name="Veneault-Fourrey C."/>
            <person name="LaButti K."/>
            <person name="Lindquist E.A."/>
            <person name="Lipzen A."/>
            <person name="Lundell T."/>
            <person name="Morin E."/>
            <person name="Murat C."/>
            <person name="Sun H."/>
            <person name="Tunlid A."/>
            <person name="Henrissat B."/>
            <person name="Grigoriev I.V."/>
            <person name="Hibbett D.S."/>
            <person name="Martin F."/>
            <person name="Nordberg H.P."/>
            <person name="Cantor M.N."/>
            <person name="Hua S.X."/>
        </authorList>
    </citation>
    <scope>NUCLEOTIDE SEQUENCE [LARGE SCALE GENOMIC DNA]</scope>
    <source>
        <strain evidence="2 3">Foug A</strain>
    </source>
</reference>
<feature type="transmembrane region" description="Helical" evidence="1">
    <location>
        <begin position="66"/>
        <end position="90"/>
    </location>
</feature>
<feature type="transmembrane region" description="Helical" evidence="1">
    <location>
        <begin position="26"/>
        <end position="45"/>
    </location>
</feature>
<dbReference type="EMBL" id="KN822126">
    <property type="protein sequence ID" value="KIM55838.1"/>
    <property type="molecule type" value="Genomic_DNA"/>
</dbReference>
<evidence type="ECO:0000313" key="3">
    <source>
        <dbReference type="Proteomes" id="UP000053989"/>
    </source>
</evidence>
<dbReference type="OrthoDB" id="2631138at2759"/>
<proteinExistence type="predicted"/>
<reference evidence="3" key="2">
    <citation type="submission" date="2015-01" db="EMBL/GenBank/DDBJ databases">
        <title>Evolutionary Origins and Diversification of the Mycorrhizal Mutualists.</title>
        <authorList>
            <consortium name="DOE Joint Genome Institute"/>
            <consortium name="Mycorrhizal Genomics Consortium"/>
            <person name="Kohler A."/>
            <person name="Kuo A."/>
            <person name="Nagy L.G."/>
            <person name="Floudas D."/>
            <person name="Copeland A."/>
            <person name="Barry K.W."/>
            <person name="Cichocki N."/>
            <person name="Veneault-Fourrey C."/>
            <person name="LaButti K."/>
            <person name="Lindquist E.A."/>
            <person name="Lipzen A."/>
            <person name="Lundell T."/>
            <person name="Morin E."/>
            <person name="Murat C."/>
            <person name="Riley R."/>
            <person name="Ohm R."/>
            <person name="Sun H."/>
            <person name="Tunlid A."/>
            <person name="Henrissat B."/>
            <person name="Grigoriev I.V."/>
            <person name="Hibbett D.S."/>
            <person name="Martin F."/>
        </authorList>
    </citation>
    <scope>NUCLEOTIDE SEQUENCE [LARGE SCALE GENOMIC DNA]</scope>
    <source>
        <strain evidence="3">Foug A</strain>
    </source>
</reference>
<feature type="transmembrane region" description="Helical" evidence="1">
    <location>
        <begin position="155"/>
        <end position="179"/>
    </location>
</feature>
<dbReference type="InParanoid" id="A0A0C2Z1X8"/>
<feature type="transmembrane region" description="Helical" evidence="1">
    <location>
        <begin position="185"/>
        <end position="206"/>
    </location>
</feature>
<sequence length="228" mass="25896">MKLYDYMISPDIEQTREKRSMSMVSLIYFTLRYAGTIIMLVYTGVQLWNWNTSDKLYVLYSHSKRVLCIVTLGFIIEIAATLVTTIRLSISEVNHLLSLTDNVTTLPASYTIDIYVGYSATLLYEFLLFSFALWAAIQCSWRRSNQIGARHLRVILIEGSVMYFLVMFLFLLVCVTVSLASPAEYLGITTSFGFALFTIIGCQIILHIRSAAAQSFTSTNSRTQPRLQ</sequence>
<evidence type="ECO:0000313" key="2">
    <source>
        <dbReference type="EMBL" id="KIM55838.1"/>
    </source>
</evidence>
<gene>
    <name evidence="2" type="ORF">SCLCIDRAFT_279929</name>
</gene>
<keyword evidence="3" id="KW-1185">Reference proteome</keyword>
<dbReference type="HOGENOM" id="CLU_035509_14_1_1"/>
<feature type="transmembrane region" description="Helical" evidence="1">
    <location>
        <begin position="110"/>
        <end position="134"/>
    </location>
</feature>
<accession>A0A0C2Z1X8</accession>
<dbReference type="AlphaFoldDB" id="A0A0C2Z1X8"/>
<name>A0A0C2Z1X8_9AGAM</name>